<dbReference type="GO" id="GO:0005813">
    <property type="term" value="C:centrosome"/>
    <property type="evidence" value="ECO:0007669"/>
    <property type="project" value="TreeGrafter"/>
</dbReference>
<dbReference type="PANTHER" id="PTHR21553">
    <property type="entry name" value="ALMS1-RELATED"/>
    <property type="match status" value="1"/>
</dbReference>
<feature type="region of interest" description="Disordered" evidence="2">
    <location>
        <begin position="703"/>
        <end position="739"/>
    </location>
</feature>
<feature type="coiled-coil region" evidence="1">
    <location>
        <begin position="463"/>
        <end position="490"/>
    </location>
</feature>
<feature type="compositionally biased region" description="Basic and acidic residues" evidence="2">
    <location>
        <begin position="566"/>
        <end position="575"/>
    </location>
</feature>
<feature type="region of interest" description="Disordered" evidence="2">
    <location>
        <begin position="905"/>
        <end position="951"/>
    </location>
</feature>
<accession>A0A553Q0C4</accession>
<reference evidence="3 4" key="1">
    <citation type="journal article" date="2019" name="Sci. Data">
        <title>Hybrid genome assembly and annotation of Danionella translucida.</title>
        <authorList>
            <person name="Kadobianskyi M."/>
            <person name="Schulze L."/>
            <person name="Schuelke M."/>
            <person name="Judkewitz B."/>
        </authorList>
    </citation>
    <scope>NUCLEOTIDE SEQUENCE [LARGE SCALE GENOMIC DNA]</scope>
    <source>
        <strain evidence="3 4">Bolton</strain>
    </source>
</reference>
<feature type="region of interest" description="Disordered" evidence="2">
    <location>
        <begin position="619"/>
        <end position="638"/>
    </location>
</feature>
<evidence type="ECO:0000313" key="4">
    <source>
        <dbReference type="Proteomes" id="UP000316079"/>
    </source>
</evidence>
<feature type="compositionally biased region" description="Basic and acidic residues" evidence="2">
    <location>
        <begin position="385"/>
        <end position="395"/>
    </location>
</feature>
<evidence type="ECO:0000256" key="2">
    <source>
        <dbReference type="SAM" id="MobiDB-lite"/>
    </source>
</evidence>
<feature type="compositionally biased region" description="Basic and acidic residues" evidence="2">
    <location>
        <begin position="134"/>
        <end position="160"/>
    </location>
</feature>
<dbReference type="EMBL" id="SRMA01026479">
    <property type="protein sequence ID" value="TRY83379.1"/>
    <property type="molecule type" value="Genomic_DNA"/>
</dbReference>
<comment type="caution">
    <text evidence="3">The sequence shown here is derived from an EMBL/GenBank/DDBJ whole genome shotgun (WGS) entry which is preliminary data.</text>
</comment>
<dbReference type="OrthoDB" id="6359887at2759"/>
<feature type="region of interest" description="Disordered" evidence="2">
    <location>
        <begin position="755"/>
        <end position="799"/>
    </location>
</feature>
<name>A0A553Q0C4_9TELE</name>
<evidence type="ECO:0000313" key="3">
    <source>
        <dbReference type="EMBL" id="TRY83379.1"/>
    </source>
</evidence>
<dbReference type="GO" id="GO:0046599">
    <property type="term" value="P:regulation of centriole replication"/>
    <property type="evidence" value="ECO:0007669"/>
    <property type="project" value="TreeGrafter"/>
</dbReference>
<dbReference type="AlphaFoldDB" id="A0A553Q0C4"/>
<protein>
    <submittedName>
        <fullName evidence="3">Uncharacterized protein</fullName>
    </submittedName>
</protein>
<dbReference type="GO" id="GO:0005814">
    <property type="term" value="C:centriole"/>
    <property type="evidence" value="ECO:0007669"/>
    <property type="project" value="TreeGrafter"/>
</dbReference>
<feature type="region of interest" description="Disordered" evidence="2">
    <location>
        <begin position="234"/>
        <end position="264"/>
    </location>
</feature>
<feature type="compositionally biased region" description="Basic and acidic residues" evidence="2">
    <location>
        <begin position="234"/>
        <end position="249"/>
    </location>
</feature>
<keyword evidence="1" id="KW-0175">Coiled coil</keyword>
<dbReference type="Proteomes" id="UP000316079">
    <property type="component" value="Unassembled WGS sequence"/>
</dbReference>
<organism evidence="3 4">
    <name type="scientific">Danionella cerebrum</name>
    <dbReference type="NCBI Taxonomy" id="2873325"/>
    <lineage>
        <taxon>Eukaryota</taxon>
        <taxon>Metazoa</taxon>
        <taxon>Chordata</taxon>
        <taxon>Craniata</taxon>
        <taxon>Vertebrata</taxon>
        <taxon>Euteleostomi</taxon>
        <taxon>Actinopterygii</taxon>
        <taxon>Neopterygii</taxon>
        <taxon>Teleostei</taxon>
        <taxon>Ostariophysi</taxon>
        <taxon>Cypriniformes</taxon>
        <taxon>Danionidae</taxon>
        <taxon>Danioninae</taxon>
        <taxon>Danionella</taxon>
    </lineage>
</organism>
<evidence type="ECO:0000256" key="1">
    <source>
        <dbReference type="SAM" id="Coils"/>
    </source>
</evidence>
<proteinExistence type="predicted"/>
<feature type="region of interest" description="Disordered" evidence="2">
    <location>
        <begin position="134"/>
        <end position="179"/>
    </location>
</feature>
<feature type="region of interest" description="Disordered" evidence="2">
    <location>
        <begin position="566"/>
        <end position="589"/>
    </location>
</feature>
<feature type="compositionally biased region" description="Low complexity" evidence="2">
    <location>
        <begin position="926"/>
        <end position="939"/>
    </location>
</feature>
<dbReference type="GO" id="GO:0005829">
    <property type="term" value="C:cytosol"/>
    <property type="evidence" value="ECO:0007669"/>
    <property type="project" value="TreeGrafter"/>
</dbReference>
<feature type="region of interest" description="Disordered" evidence="2">
    <location>
        <begin position="385"/>
        <end position="429"/>
    </location>
</feature>
<sequence length="992" mass="110773">MKGRMGVVRLSPNEEENLMREELQRRRKLRLQQVREQQSFLSRLVIRKVQQRRQQQLQTLAESLEEQWQQEHSLHLEALHSHYQQTLTAIGEAQRRAKENEPNEEALSHQRVQHQVQAQQRHREALRELHARQLEQEQQQHRHTESRRKALLEEKRRAERVSSLPLPPPNPVESVHLKTRRPLKTSVELLSSNTHCHMIETHTITAAEREEDAAPQPSALQAAEHEFRRLEDLHQQQEDQREEQENRARERGRRALQREHHTQERASLITQLERLQQVDLLRRRQTRPCAPPPQLYSTDVYCEQQRELENTFQEMYRQQRRLRGDLVPPLFPEPLPAPSTPVLDEDLDVTLDTEEEPKSPETPVSLVPDADPGRRALTKLMERIRRQREGQRGDPEPVQEESVRADNTSSSILENNSEEPSHAPEISDESVVAEAPLTPDPEEHQTSEMQTDTLSQACVLRQQQEQLVLLEELEQKRMELQQRLVLLQQQSQSLLQPCREPEEETSTRRLHQHQQRLLQQNRLHQQCVQEARRRLQEYQNTLHLRSVLMTSAAPPPAAEIKQHSEVPLEHHHHDNPQSQPPGPTEAALPLRDVPPAASVLDSGPNLPLLLTAPTDSVPHFHTAHSGPPLPPAASVHDSGPNLPLLLTAPPASVPHFHTAHSGPPLPPAASVLDSGPNLPLLLTAPPASVPHFHTAYSGPPLPPAASVHDSGPNLPLLLPAPPASAPDSHTAHSGPPLPPASVVLELLRRRLDLNKPRDGGEALTQVPDACSAPASNQEPLADPGVSEEAWTQQGVEAHSRTGGVCAPALVRPGRGRPPVSRAAQRSLFLQQMELHELSAILEVDTPVNASLDTECQAVMGLMDEGVSSVSLSIPGAAETVSGTESSLSSGRVSRCSWRDTLLHDSRSNSSGIQENHLQRDRDQQYSPCSMSISSGSFSSGDAAPLSAGSGQKSDALQSIIERYGRELRETLSPAGTTNIFVYGLNAVKLNPE</sequence>
<feature type="region of interest" description="Disordered" evidence="2">
    <location>
        <begin position="351"/>
        <end position="373"/>
    </location>
</feature>
<feature type="compositionally biased region" description="Polar residues" evidence="2">
    <location>
        <begin position="405"/>
        <end position="415"/>
    </location>
</feature>
<keyword evidence="4" id="KW-1185">Reference proteome</keyword>
<dbReference type="PANTHER" id="PTHR21553:SF26">
    <property type="entry name" value="ALMS MOTIF DOMAIN-CONTAINING PROTEIN"/>
    <property type="match status" value="1"/>
</dbReference>
<gene>
    <name evidence="3" type="ORF">DNTS_016651</name>
</gene>
<dbReference type="STRING" id="623744.A0A553Q0C4"/>